<accession>A0A4U0N7W4</accession>
<name>A0A4U0N7W4_9SPHI</name>
<dbReference type="SUPFAM" id="SSF52833">
    <property type="entry name" value="Thioredoxin-like"/>
    <property type="match status" value="1"/>
</dbReference>
<organism evidence="3 4">
    <name type="scientific">Sphingobacterium olei</name>
    <dbReference type="NCBI Taxonomy" id="2571155"/>
    <lineage>
        <taxon>Bacteria</taxon>
        <taxon>Pseudomonadati</taxon>
        <taxon>Bacteroidota</taxon>
        <taxon>Sphingobacteriia</taxon>
        <taxon>Sphingobacteriales</taxon>
        <taxon>Sphingobacteriaceae</taxon>
        <taxon>Sphingobacterium</taxon>
    </lineage>
</organism>
<dbReference type="RefSeq" id="WP_136903556.1">
    <property type="nucleotide sequence ID" value="NZ_SUME01000017.1"/>
</dbReference>
<dbReference type="Proteomes" id="UP000306808">
    <property type="component" value="Unassembled WGS sequence"/>
</dbReference>
<feature type="domain" description="Thioredoxin" evidence="2">
    <location>
        <begin position="30"/>
        <end position="170"/>
    </location>
</feature>
<comment type="caution">
    <text evidence="3">The sequence shown here is derived from an EMBL/GenBank/DDBJ whole genome shotgun (WGS) entry which is preliminary data.</text>
</comment>
<feature type="chain" id="PRO_5020767671" evidence="1">
    <location>
        <begin position="21"/>
        <end position="411"/>
    </location>
</feature>
<dbReference type="InterPro" id="IPR013766">
    <property type="entry name" value="Thioredoxin_domain"/>
</dbReference>
<evidence type="ECO:0000256" key="1">
    <source>
        <dbReference type="SAM" id="SignalP"/>
    </source>
</evidence>
<keyword evidence="1" id="KW-0732">Signal</keyword>
<reference evidence="3 4" key="1">
    <citation type="submission" date="2019-04" db="EMBL/GenBank/DDBJ databases">
        <title>Sphingobacterium olei sp. nov., isolated from oil-contaminated soil.</title>
        <authorList>
            <person name="Liu B."/>
        </authorList>
    </citation>
    <scope>NUCLEOTIDE SEQUENCE [LARGE SCALE GENOMIC DNA]</scope>
    <source>
        <strain evidence="3 4">HAL-9</strain>
    </source>
</reference>
<evidence type="ECO:0000259" key="2">
    <source>
        <dbReference type="PROSITE" id="PS51352"/>
    </source>
</evidence>
<proteinExistence type="predicted"/>
<sequence length="411" mass="46695">MKNIFLISLIFVCSALLATAQKQIDLSRRIAIGEPIPPMHPFTALHTGGVPVSVNASLDKIILLDFFDTYCVNCIASLPKLQKLQGEFGDSLQIVLVSWQDSAVLQRFWNTNPTVTENGIQLPIIYGDTLLRKYFPHQGIPHVAWLYQNKLQAVTHSDFVDHTALSKLARDRKIKLPVKNDFVNLDSQVETPTSKLQGSVVLEGFRDATPSAGYSYLQDTITDLFRTTFVNMPISGAYTAIWSKIKKPDFLMKNERYVWLVEDSTRYKNFGTAGNSQRWLAENAMCYARYDRNHRREEDQAQAVLNDLNGFLGLNVYWSTRKMPCVVISGKFKKQGAEGEGQKMEGTGVLAFLIDYSDKYPPVVDNVKTKETMVIPEFESIAELDRYLKRYGLRAQLQEEEIEVLVFEEIL</sequence>
<gene>
    <name evidence="3" type="ORF">FAZ15_22165</name>
</gene>
<protein>
    <submittedName>
        <fullName evidence="3">Redoxin domain-containing protein</fullName>
    </submittedName>
</protein>
<evidence type="ECO:0000313" key="3">
    <source>
        <dbReference type="EMBL" id="TJZ49865.1"/>
    </source>
</evidence>
<dbReference type="AlphaFoldDB" id="A0A4U0N7W4"/>
<keyword evidence="4" id="KW-1185">Reference proteome</keyword>
<dbReference type="EMBL" id="SUME01000017">
    <property type="protein sequence ID" value="TJZ49865.1"/>
    <property type="molecule type" value="Genomic_DNA"/>
</dbReference>
<dbReference type="OrthoDB" id="793244at2"/>
<feature type="signal peptide" evidence="1">
    <location>
        <begin position="1"/>
        <end position="20"/>
    </location>
</feature>
<dbReference type="PROSITE" id="PS51352">
    <property type="entry name" value="THIOREDOXIN_2"/>
    <property type="match status" value="1"/>
</dbReference>
<dbReference type="Gene3D" id="3.40.30.10">
    <property type="entry name" value="Glutaredoxin"/>
    <property type="match status" value="1"/>
</dbReference>
<dbReference type="InterPro" id="IPR036249">
    <property type="entry name" value="Thioredoxin-like_sf"/>
</dbReference>
<evidence type="ECO:0000313" key="4">
    <source>
        <dbReference type="Proteomes" id="UP000306808"/>
    </source>
</evidence>